<protein>
    <recommendedName>
        <fullName evidence="4">Glucokinase</fullName>
    </recommendedName>
</protein>
<dbReference type="InterPro" id="IPR043129">
    <property type="entry name" value="ATPase_NBD"/>
</dbReference>
<dbReference type="PANTHER" id="PTHR18964">
    <property type="entry name" value="ROK (REPRESSOR, ORF, KINASE) FAMILY"/>
    <property type="match status" value="1"/>
</dbReference>
<dbReference type="Proteomes" id="UP000178859">
    <property type="component" value="Unassembled WGS sequence"/>
</dbReference>
<dbReference type="Pfam" id="PF00480">
    <property type="entry name" value="ROK"/>
    <property type="match status" value="1"/>
</dbReference>
<dbReference type="PANTHER" id="PTHR18964:SF149">
    <property type="entry name" value="BIFUNCTIONAL UDP-N-ACETYLGLUCOSAMINE 2-EPIMERASE_N-ACETYLMANNOSAMINE KINASE"/>
    <property type="match status" value="1"/>
</dbReference>
<name>A0A1F5MHK5_9BACT</name>
<evidence type="ECO:0000313" key="2">
    <source>
        <dbReference type="EMBL" id="OGE64867.1"/>
    </source>
</evidence>
<dbReference type="InterPro" id="IPR000600">
    <property type="entry name" value="ROK"/>
</dbReference>
<evidence type="ECO:0000256" key="1">
    <source>
        <dbReference type="ARBA" id="ARBA00006479"/>
    </source>
</evidence>
<dbReference type="SUPFAM" id="SSF53067">
    <property type="entry name" value="Actin-like ATPase domain"/>
    <property type="match status" value="1"/>
</dbReference>
<dbReference type="Gene3D" id="3.30.420.40">
    <property type="match status" value="2"/>
</dbReference>
<accession>A0A1F5MHK5</accession>
<comment type="caution">
    <text evidence="2">The sequence shown here is derived from an EMBL/GenBank/DDBJ whole genome shotgun (WGS) entry which is preliminary data.</text>
</comment>
<comment type="similarity">
    <text evidence="1">Belongs to the ROK (NagC/XylR) family.</text>
</comment>
<sequence>MQTDLKLLYNYTTTMNRKANKDNHIVVVIDVGGTNFRSSIFVKGKGLIEKPCKYLTPNFINNPKLKIKKLQKLLINKIVETVLSYRKRYPRLKLAGLSFPAPITSDGVVNQACTVWGDKGKNFPLLKTLSESLPNFSWTVANDITAAVERYANMKKYQNIDYFEVITISSGIGSKIYDVRNRKVFLDRRGIGGEMGHIKIDYSPNAPLCDCGGRGHLGALASGRAIERQAVIKSKNFPNKFKNSILFKLAKKPEDINNNLLVSAIKAGDKFCLQILNEATFPLACSIAHVSGNIGVDKFIIIGGFALNCGDRYLESLRANLLKTDFYNRKRGEISTLVELGINDDNDCLLGIGLLAQKKYAETAQ</sequence>
<gene>
    <name evidence="2" type="ORF">A3I48_01965</name>
</gene>
<evidence type="ECO:0008006" key="4">
    <source>
        <dbReference type="Google" id="ProtNLM"/>
    </source>
</evidence>
<dbReference type="AlphaFoldDB" id="A0A1F5MHK5"/>
<proteinExistence type="inferred from homology"/>
<evidence type="ECO:0000313" key="3">
    <source>
        <dbReference type="Proteomes" id="UP000178859"/>
    </source>
</evidence>
<dbReference type="EMBL" id="MFDT01000026">
    <property type="protein sequence ID" value="OGE64867.1"/>
    <property type="molecule type" value="Genomic_DNA"/>
</dbReference>
<organism evidence="2 3">
    <name type="scientific">Candidatus Daviesbacteria bacterium RIFCSPLOWO2_02_FULL_36_7</name>
    <dbReference type="NCBI Taxonomy" id="1797792"/>
    <lineage>
        <taxon>Bacteria</taxon>
        <taxon>Candidatus Daviesiibacteriota</taxon>
    </lineage>
</organism>
<reference evidence="2 3" key="1">
    <citation type="journal article" date="2016" name="Nat. Commun.">
        <title>Thousands of microbial genomes shed light on interconnected biogeochemical processes in an aquifer system.</title>
        <authorList>
            <person name="Anantharaman K."/>
            <person name="Brown C.T."/>
            <person name="Hug L.A."/>
            <person name="Sharon I."/>
            <person name="Castelle C.J."/>
            <person name="Probst A.J."/>
            <person name="Thomas B.C."/>
            <person name="Singh A."/>
            <person name="Wilkins M.J."/>
            <person name="Karaoz U."/>
            <person name="Brodie E.L."/>
            <person name="Williams K.H."/>
            <person name="Hubbard S.S."/>
            <person name="Banfield J.F."/>
        </authorList>
    </citation>
    <scope>NUCLEOTIDE SEQUENCE [LARGE SCALE GENOMIC DNA]</scope>
</reference>